<evidence type="ECO:0000256" key="1">
    <source>
        <dbReference type="SAM" id="MobiDB-lite"/>
    </source>
</evidence>
<sequence length="193" mass="20421">MTDTTSLTKTPTVPTTPGTAPIPPAPEATTPTRPRVALGVARIALGWIFLWAFLDKAFGFGFATPPESAWINGGSPTTGYLTGQGGSDKALSDLMTTMSGQTWVDWLFMLGMCSVGIALILGIGMRLAALGATCLMGTLWLSQFPLAQNPFMDQHLLYLLLAIALAATNAGDTIGLGRPWSRTALVRTLPILR</sequence>
<evidence type="ECO:0000256" key="2">
    <source>
        <dbReference type="SAM" id="Phobius"/>
    </source>
</evidence>
<keyword evidence="2" id="KW-0472">Membrane</keyword>
<proteinExistence type="predicted"/>
<organism evidence="3 4">
    <name type="scientific">Stackebrandtia endophytica</name>
    <dbReference type="NCBI Taxonomy" id="1496996"/>
    <lineage>
        <taxon>Bacteria</taxon>
        <taxon>Bacillati</taxon>
        <taxon>Actinomycetota</taxon>
        <taxon>Actinomycetes</taxon>
        <taxon>Glycomycetales</taxon>
        <taxon>Glycomycetaceae</taxon>
        <taxon>Stackebrandtia</taxon>
    </lineage>
</organism>
<reference evidence="3 4" key="1">
    <citation type="submission" date="2019-06" db="EMBL/GenBank/DDBJ databases">
        <title>Sequencing the genomes of 1000 actinobacteria strains.</title>
        <authorList>
            <person name="Klenk H.-P."/>
        </authorList>
    </citation>
    <scope>NUCLEOTIDE SEQUENCE [LARGE SCALE GENOMIC DNA]</scope>
    <source>
        <strain evidence="3 4">DSM 45928</strain>
    </source>
</reference>
<evidence type="ECO:0000313" key="4">
    <source>
        <dbReference type="Proteomes" id="UP000317043"/>
    </source>
</evidence>
<keyword evidence="2" id="KW-0812">Transmembrane</keyword>
<evidence type="ECO:0000313" key="3">
    <source>
        <dbReference type="EMBL" id="TQL79541.1"/>
    </source>
</evidence>
<feature type="transmembrane region" description="Helical" evidence="2">
    <location>
        <begin position="103"/>
        <end position="120"/>
    </location>
</feature>
<keyword evidence="2" id="KW-1133">Transmembrane helix</keyword>
<dbReference type="EMBL" id="VFOW01000001">
    <property type="protein sequence ID" value="TQL79541.1"/>
    <property type="molecule type" value="Genomic_DNA"/>
</dbReference>
<feature type="transmembrane region" description="Helical" evidence="2">
    <location>
        <begin position="156"/>
        <end position="177"/>
    </location>
</feature>
<feature type="transmembrane region" description="Helical" evidence="2">
    <location>
        <begin position="127"/>
        <end position="144"/>
    </location>
</feature>
<feature type="region of interest" description="Disordered" evidence="1">
    <location>
        <begin position="1"/>
        <end position="31"/>
    </location>
</feature>
<dbReference type="AlphaFoldDB" id="A0A543B3Y2"/>
<gene>
    <name evidence="3" type="ORF">FB566_5150</name>
</gene>
<dbReference type="OrthoDB" id="3253635at2"/>
<dbReference type="Proteomes" id="UP000317043">
    <property type="component" value="Unassembled WGS sequence"/>
</dbReference>
<protein>
    <submittedName>
        <fullName evidence="3">Thiosulfate dehydrogenase [quinone] large subunit</fullName>
    </submittedName>
</protein>
<dbReference type="RefSeq" id="WP_142044924.1">
    <property type="nucleotide sequence ID" value="NZ_JBHTGS010000002.1"/>
</dbReference>
<comment type="caution">
    <text evidence="3">The sequence shown here is derived from an EMBL/GenBank/DDBJ whole genome shotgun (WGS) entry which is preliminary data.</text>
</comment>
<feature type="compositionally biased region" description="Low complexity" evidence="1">
    <location>
        <begin position="1"/>
        <end position="19"/>
    </location>
</feature>
<keyword evidence="4" id="KW-1185">Reference proteome</keyword>
<dbReference type="InParanoid" id="A0A543B3Y2"/>
<feature type="transmembrane region" description="Helical" evidence="2">
    <location>
        <begin position="36"/>
        <end position="54"/>
    </location>
</feature>
<name>A0A543B3Y2_9ACTN</name>
<accession>A0A543B3Y2</accession>